<name>A0ABU8F030_9GAMM</name>
<dbReference type="Pfam" id="PF13440">
    <property type="entry name" value="Polysacc_synt_3"/>
    <property type="match status" value="1"/>
</dbReference>
<feature type="transmembrane region" description="Helical" evidence="6">
    <location>
        <begin position="170"/>
        <end position="191"/>
    </location>
</feature>
<proteinExistence type="predicted"/>
<feature type="transmembrane region" description="Helical" evidence="6">
    <location>
        <begin position="241"/>
        <end position="258"/>
    </location>
</feature>
<feature type="transmembrane region" description="Helical" evidence="6">
    <location>
        <begin position="212"/>
        <end position="235"/>
    </location>
</feature>
<feature type="transmembrane region" description="Helical" evidence="6">
    <location>
        <begin position="279"/>
        <end position="306"/>
    </location>
</feature>
<dbReference type="RefSeq" id="WP_336436578.1">
    <property type="nucleotide sequence ID" value="NZ_JBAWKS010000002.1"/>
</dbReference>
<dbReference type="PANTHER" id="PTHR30250">
    <property type="entry name" value="PST FAMILY PREDICTED COLANIC ACID TRANSPORTER"/>
    <property type="match status" value="1"/>
</dbReference>
<organism evidence="7 8">
    <name type="scientific">Pseudoalteromonas spongiae</name>
    <dbReference type="NCBI Taxonomy" id="298657"/>
    <lineage>
        <taxon>Bacteria</taxon>
        <taxon>Pseudomonadati</taxon>
        <taxon>Pseudomonadota</taxon>
        <taxon>Gammaproteobacteria</taxon>
        <taxon>Alteromonadales</taxon>
        <taxon>Pseudoalteromonadaceae</taxon>
        <taxon>Pseudoalteromonas</taxon>
    </lineage>
</organism>
<evidence type="ECO:0000256" key="5">
    <source>
        <dbReference type="ARBA" id="ARBA00023136"/>
    </source>
</evidence>
<comment type="caution">
    <text evidence="7">The sequence shown here is derived from an EMBL/GenBank/DDBJ whole genome shotgun (WGS) entry which is preliminary data.</text>
</comment>
<feature type="transmembrane region" description="Helical" evidence="6">
    <location>
        <begin position="113"/>
        <end position="133"/>
    </location>
</feature>
<dbReference type="PANTHER" id="PTHR30250:SF11">
    <property type="entry name" value="O-ANTIGEN TRANSPORTER-RELATED"/>
    <property type="match status" value="1"/>
</dbReference>
<feature type="transmembrane region" description="Helical" evidence="6">
    <location>
        <begin position="40"/>
        <end position="63"/>
    </location>
</feature>
<keyword evidence="4 6" id="KW-1133">Transmembrane helix</keyword>
<feature type="transmembrane region" description="Helical" evidence="6">
    <location>
        <begin position="318"/>
        <end position="337"/>
    </location>
</feature>
<dbReference type="Proteomes" id="UP001382455">
    <property type="component" value="Unassembled WGS sequence"/>
</dbReference>
<feature type="transmembrane region" description="Helical" evidence="6">
    <location>
        <begin position="145"/>
        <end position="164"/>
    </location>
</feature>
<evidence type="ECO:0000256" key="2">
    <source>
        <dbReference type="ARBA" id="ARBA00022475"/>
    </source>
</evidence>
<accession>A0ABU8F030</accession>
<evidence type="ECO:0000256" key="4">
    <source>
        <dbReference type="ARBA" id="ARBA00022989"/>
    </source>
</evidence>
<evidence type="ECO:0000256" key="6">
    <source>
        <dbReference type="SAM" id="Phobius"/>
    </source>
</evidence>
<evidence type="ECO:0000256" key="3">
    <source>
        <dbReference type="ARBA" id="ARBA00022692"/>
    </source>
</evidence>
<comment type="subcellular location">
    <subcellularLocation>
        <location evidence="1">Cell membrane</location>
        <topology evidence="1">Multi-pass membrane protein</topology>
    </subcellularLocation>
</comment>
<reference evidence="7 8" key="1">
    <citation type="submission" date="2023-12" db="EMBL/GenBank/DDBJ databases">
        <title>Friends and Foes: Symbiotic and Algicidal bacterial influence on Karenia brevis blooms.</title>
        <authorList>
            <person name="Fei C."/>
            <person name="Mohamed A.R."/>
            <person name="Booker A."/>
            <person name="Arshad M."/>
            <person name="Klass S."/>
            <person name="Ahn S."/>
            <person name="Gilbert P.M."/>
            <person name="Heil C.A."/>
            <person name="Martinez J.M."/>
            <person name="Amin S.A."/>
        </authorList>
    </citation>
    <scope>NUCLEOTIDE SEQUENCE [LARGE SCALE GENOMIC DNA]</scope>
    <source>
        <strain evidence="7 8">CE15</strain>
    </source>
</reference>
<feature type="transmembrane region" description="Helical" evidence="6">
    <location>
        <begin position="374"/>
        <end position="395"/>
    </location>
</feature>
<feature type="transmembrane region" description="Helical" evidence="6">
    <location>
        <begin position="84"/>
        <end position="107"/>
    </location>
</feature>
<dbReference type="EMBL" id="JBAWKS010000002">
    <property type="protein sequence ID" value="MEI4551622.1"/>
    <property type="molecule type" value="Genomic_DNA"/>
</dbReference>
<feature type="transmembrane region" description="Helical" evidence="6">
    <location>
        <begin position="349"/>
        <end position="368"/>
    </location>
</feature>
<evidence type="ECO:0000313" key="8">
    <source>
        <dbReference type="Proteomes" id="UP001382455"/>
    </source>
</evidence>
<keyword evidence="2" id="KW-1003">Cell membrane</keyword>
<sequence>MKVNAAFVHYGIAIAGLKGISLLMLPIVTRFLAPDSYGMLNFLVSIGAMLSIFLGFGMAEVIFRFAVKLPNEMLDSFIASSIKFTFLVSCVFLLFAIIGADIWLALMPLPIDKSYFCLLMFNLALTTLQAIYLTRYRVLQQSKPYMCVALAQGVMQALLTYTLLLNDYGILGVLISGCVTSFIITLALVIYHRSLLLLKQQPLTRKHVRYGGFIALSALCLYGLGGAENWFIASYLGSSQLAYYFIATQFSLALSLAFEPFRLWWFPIRFKSYFENTELAASGAVTGCFIITMLALAMMIFAPYLISWLLPQSYHNSSQYIGLLCILLVIKSYAELLNLGCYLDKNAQYVPLINGICATVAILIIAFLTPSQGISGVFVGLFVGHTLRFLAFYIISQRIAPLKYHLGTVLFGFGLLLLQIGIVGNAIWLNVILLIVALLLSFKYAIKCGAIKPNKLGGKYGYS</sequence>
<keyword evidence="5 6" id="KW-0472">Membrane</keyword>
<feature type="transmembrane region" description="Helical" evidence="6">
    <location>
        <begin position="427"/>
        <end position="446"/>
    </location>
</feature>
<dbReference type="InterPro" id="IPR050833">
    <property type="entry name" value="Poly_Biosynth_Transport"/>
</dbReference>
<keyword evidence="3 6" id="KW-0812">Transmembrane</keyword>
<evidence type="ECO:0000256" key="1">
    <source>
        <dbReference type="ARBA" id="ARBA00004651"/>
    </source>
</evidence>
<keyword evidence="8" id="KW-1185">Reference proteome</keyword>
<protein>
    <submittedName>
        <fullName evidence="7">Oligosaccharide flippase family protein</fullName>
    </submittedName>
</protein>
<feature type="transmembrane region" description="Helical" evidence="6">
    <location>
        <begin position="402"/>
        <end position="421"/>
    </location>
</feature>
<evidence type="ECO:0000313" key="7">
    <source>
        <dbReference type="EMBL" id="MEI4551622.1"/>
    </source>
</evidence>
<gene>
    <name evidence="7" type="ORF">WAE96_18240</name>
</gene>
<feature type="transmembrane region" description="Helical" evidence="6">
    <location>
        <begin position="7"/>
        <end position="28"/>
    </location>
</feature>